<feature type="region of interest" description="Disordered" evidence="1">
    <location>
        <begin position="1"/>
        <end position="21"/>
    </location>
</feature>
<feature type="transmembrane region" description="Helical" evidence="2">
    <location>
        <begin position="56"/>
        <end position="76"/>
    </location>
</feature>
<keyword evidence="2" id="KW-0812">Transmembrane</keyword>
<evidence type="ECO:0000313" key="3">
    <source>
        <dbReference type="EMBL" id="VBA39540.1"/>
    </source>
</evidence>
<feature type="transmembrane region" description="Helical" evidence="2">
    <location>
        <begin position="31"/>
        <end position="50"/>
    </location>
</feature>
<evidence type="ECO:0000313" key="4">
    <source>
        <dbReference type="Proteomes" id="UP000267289"/>
    </source>
</evidence>
<protein>
    <recommendedName>
        <fullName evidence="5">UsfY protein</fullName>
    </recommendedName>
</protein>
<dbReference type="EMBL" id="UPHQ01000121">
    <property type="protein sequence ID" value="VBA39540.1"/>
    <property type="molecule type" value="Genomic_DNA"/>
</dbReference>
<organism evidence="3 4">
    <name type="scientific">Mycobacterium innocens</name>
    <dbReference type="NCBI Taxonomy" id="2341083"/>
    <lineage>
        <taxon>Bacteria</taxon>
        <taxon>Bacillati</taxon>
        <taxon>Actinomycetota</taxon>
        <taxon>Actinomycetes</taxon>
        <taxon>Mycobacteriales</taxon>
        <taxon>Mycobacteriaceae</taxon>
        <taxon>Mycobacterium</taxon>
    </lineage>
</organism>
<reference evidence="3 4" key="1">
    <citation type="submission" date="2018-09" db="EMBL/GenBank/DDBJ databases">
        <authorList>
            <person name="Tagini F."/>
        </authorList>
    </citation>
    <scope>NUCLEOTIDE SEQUENCE [LARGE SCALE GENOMIC DNA]</scope>
    <source>
        <strain evidence="3 4">MK13</strain>
    </source>
</reference>
<dbReference type="RefSeq" id="WP_425271525.1">
    <property type="nucleotide sequence ID" value="NZ_UPHQ01000121.1"/>
</dbReference>
<keyword evidence="4" id="KW-1185">Reference proteome</keyword>
<gene>
    <name evidence="3" type="ORF">LAUMK13_02630</name>
</gene>
<sequence length="101" mass="10933">MGGISRHAIHRRPYAQDAAERANDAQHAPGLVVVAGVVLAFVVSLANFALGQVGLGLAAAIGGLLSFGAGLAWLAMERRRVREAERQRPFGHQQRPERRER</sequence>
<accession>A0A498Q6X4</accession>
<keyword evidence="2" id="KW-1133">Transmembrane helix</keyword>
<evidence type="ECO:0000256" key="1">
    <source>
        <dbReference type="SAM" id="MobiDB-lite"/>
    </source>
</evidence>
<dbReference type="Proteomes" id="UP000267289">
    <property type="component" value="Unassembled WGS sequence"/>
</dbReference>
<evidence type="ECO:0008006" key="5">
    <source>
        <dbReference type="Google" id="ProtNLM"/>
    </source>
</evidence>
<keyword evidence="2" id="KW-0472">Membrane</keyword>
<proteinExistence type="predicted"/>
<name>A0A498Q6X4_9MYCO</name>
<evidence type="ECO:0000256" key="2">
    <source>
        <dbReference type="SAM" id="Phobius"/>
    </source>
</evidence>
<dbReference type="AlphaFoldDB" id="A0A498Q6X4"/>